<dbReference type="CDD" id="cd00565">
    <property type="entry name" value="Ubl_ThiS"/>
    <property type="match status" value="1"/>
</dbReference>
<evidence type="ECO:0000313" key="2">
    <source>
        <dbReference type="Proteomes" id="UP000023785"/>
    </source>
</evidence>
<evidence type="ECO:0000313" key="1">
    <source>
        <dbReference type="EMBL" id="ESK37296.1"/>
    </source>
</evidence>
<keyword evidence="2" id="KW-1185">Reference proteome</keyword>
<dbReference type="PANTHER" id="PTHR34472:SF1">
    <property type="entry name" value="SULFUR CARRIER PROTEIN THIS"/>
    <property type="match status" value="1"/>
</dbReference>
<dbReference type="InterPro" id="IPR003749">
    <property type="entry name" value="ThiS/MoaD-like"/>
</dbReference>
<dbReference type="InterPro" id="IPR016155">
    <property type="entry name" value="Mopterin_synth/thiamin_S_b"/>
</dbReference>
<gene>
    <name evidence="1" type="ORF">P256_02351</name>
</gene>
<protein>
    <submittedName>
        <fullName evidence="1">Thiamine biosynthesis protein ThiS</fullName>
    </submittedName>
</protein>
<dbReference type="EMBL" id="AYER01000010">
    <property type="protein sequence ID" value="ESK37296.1"/>
    <property type="molecule type" value="Genomic_DNA"/>
</dbReference>
<dbReference type="PANTHER" id="PTHR34472">
    <property type="entry name" value="SULFUR CARRIER PROTEIN THIS"/>
    <property type="match status" value="1"/>
</dbReference>
<dbReference type="Pfam" id="PF02597">
    <property type="entry name" value="ThiS"/>
    <property type="match status" value="1"/>
</dbReference>
<dbReference type="RefSeq" id="WP_023273961.1">
    <property type="nucleotide sequence ID" value="NZ_KI530736.1"/>
</dbReference>
<name>V2THY5_9GAMM</name>
<dbReference type="OrthoDB" id="9800283at2"/>
<dbReference type="STRING" id="1392540.P256_02351"/>
<dbReference type="SUPFAM" id="SSF54285">
    <property type="entry name" value="MoaD/ThiS"/>
    <property type="match status" value="1"/>
</dbReference>
<dbReference type="eggNOG" id="COG2104">
    <property type="taxonomic scope" value="Bacteria"/>
</dbReference>
<comment type="caution">
    <text evidence="1">The sequence shown here is derived from an EMBL/GenBank/DDBJ whole genome shotgun (WGS) entry which is preliminary data.</text>
</comment>
<dbReference type="AlphaFoldDB" id="V2THY5"/>
<sequence length="65" mass="7474">MNIFLNGQKIDTKSQTLKDLLLEQSFDIKCIATAINSDFMPRKAYETKVLEENMHIEVVSPMQRG</sequence>
<dbReference type="InterPro" id="IPR010035">
    <property type="entry name" value="Thi_S"/>
</dbReference>
<dbReference type="NCBIfam" id="TIGR01683">
    <property type="entry name" value="thiS"/>
    <property type="match status" value="1"/>
</dbReference>
<dbReference type="HOGENOM" id="CLU_174611_2_0_6"/>
<reference evidence="1 2" key="1">
    <citation type="submission" date="2013-10" db="EMBL/GenBank/DDBJ databases">
        <title>The Genome Sequence of Acinetobacter nectaris CIP 110549.</title>
        <authorList>
            <consortium name="The Broad Institute Genomics Platform"/>
            <consortium name="The Broad Institute Genome Sequencing Center for Infectious Disease"/>
            <person name="Cerqueira G."/>
            <person name="Feldgarden M."/>
            <person name="Courvalin P."/>
            <person name="Grillot-Courvalin C."/>
            <person name="Clermont D."/>
            <person name="Rocha E."/>
            <person name="Yoon E.-J."/>
            <person name="Nemec A."/>
            <person name="Young S.K."/>
            <person name="Zeng Q."/>
            <person name="Gargeya S."/>
            <person name="Fitzgerald M."/>
            <person name="Abouelleil A."/>
            <person name="Alvarado L."/>
            <person name="Berlin A.M."/>
            <person name="Chapman S.B."/>
            <person name="Gainer-Dewar J."/>
            <person name="Goldberg J."/>
            <person name="Gnerre S."/>
            <person name="Griggs A."/>
            <person name="Gujja S."/>
            <person name="Hansen M."/>
            <person name="Howarth C."/>
            <person name="Imamovic A."/>
            <person name="Ireland A."/>
            <person name="Larimer J."/>
            <person name="McCowan C."/>
            <person name="Murphy C."/>
            <person name="Pearson M."/>
            <person name="Poon T.W."/>
            <person name="Priest M."/>
            <person name="Roberts A."/>
            <person name="Saif S."/>
            <person name="Shea T."/>
            <person name="Sykes S."/>
            <person name="Wortman J."/>
            <person name="Nusbaum C."/>
            <person name="Birren B."/>
        </authorList>
    </citation>
    <scope>NUCLEOTIDE SEQUENCE [LARGE SCALE GENOMIC DNA]</scope>
    <source>
        <strain evidence="1 2">CIP 110549</strain>
    </source>
</reference>
<dbReference type="PATRIC" id="fig|1392540.3.peg.2270"/>
<dbReference type="InterPro" id="IPR012675">
    <property type="entry name" value="Beta-grasp_dom_sf"/>
</dbReference>
<proteinExistence type="predicted"/>
<organism evidence="1 2">
    <name type="scientific">Acinetobacter nectaris CIP 110549</name>
    <dbReference type="NCBI Taxonomy" id="1392540"/>
    <lineage>
        <taxon>Bacteria</taxon>
        <taxon>Pseudomonadati</taxon>
        <taxon>Pseudomonadota</taxon>
        <taxon>Gammaproteobacteria</taxon>
        <taxon>Moraxellales</taxon>
        <taxon>Moraxellaceae</taxon>
        <taxon>Acinetobacter</taxon>
    </lineage>
</organism>
<accession>V2THY5</accession>
<dbReference type="Proteomes" id="UP000023785">
    <property type="component" value="Unassembled WGS sequence"/>
</dbReference>
<dbReference type="Gene3D" id="3.10.20.30">
    <property type="match status" value="1"/>
</dbReference>